<sequence>MTTILKFPDASILASEIVCIYFIICEGGFDIKADTKSGKTVQLNWVYKQAEPRDFINEYTCLWENAIKT</sequence>
<evidence type="ECO:0000313" key="1">
    <source>
        <dbReference type="EMBL" id="QHU08235.1"/>
    </source>
</evidence>
<accession>A0A6C0JR39</accession>
<organism evidence="1">
    <name type="scientific">viral metagenome</name>
    <dbReference type="NCBI Taxonomy" id="1070528"/>
    <lineage>
        <taxon>unclassified sequences</taxon>
        <taxon>metagenomes</taxon>
        <taxon>organismal metagenomes</taxon>
    </lineage>
</organism>
<protein>
    <submittedName>
        <fullName evidence="1">Uncharacterized protein</fullName>
    </submittedName>
</protein>
<reference evidence="1" key="1">
    <citation type="journal article" date="2020" name="Nature">
        <title>Giant virus diversity and host interactions through global metagenomics.</title>
        <authorList>
            <person name="Schulz F."/>
            <person name="Roux S."/>
            <person name="Paez-Espino D."/>
            <person name="Jungbluth S."/>
            <person name="Walsh D.A."/>
            <person name="Denef V.J."/>
            <person name="McMahon K.D."/>
            <person name="Konstantinidis K.T."/>
            <person name="Eloe-Fadrosh E.A."/>
            <person name="Kyrpides N.C."/>
            <person name="Woyke T."/>
        </authorList>
    </citation>
    <scope>NUCLEOTIDE SEQUENCE</scope>
    <source>
        <strain evidence="1">GVMAG-S-1062768-28</strain>
    </source>
</reference>
<proteinExistence type="predicted"/>
<dbReference type="AlphaFoldDB" id="A0A6C0JR39"/>
<dbReference type="EMBL" id="MN740695">
    <property type="protein sequence ID" value="QHU08235.1"/>
    <property type="molecule type" value="Genomic_DNA"/>
</dbReference>
<name>A0A6C0JR39_9ZZZZ</name>